<accession>A0A7Y9GK91</accession>
<name>A0A7Y9GK91_9MICO</name>
<dbReference type="SUPFAM" id="SSF51735">
    <property type="entry name" value="NAD(P)-binding Rossmann-fold domains"/>
    <property type="match status" value="1"/>
</dbReference>
<comment type="caution">
    <text evidence="1">The sequence shown here is derived from an EMBL/GenBank/DDBJ whole genome shotgun (WGS) entry which is preliminary data.</text>
</comment>
<proteinExistence type="predicted"/>
<evidence type="ECO:0000313" key="1">
    <source>
        <dbReference type="EMBL" id="NYE18062.1"/>
    </source>
</evidence>
<dbReference type="AlphaFoldDB" id="A0A7Y9GK91"/>
<sequence>MAAERAAEELFPGRLLTIRPGWVFGPGNTFPPSTYLAARAARGGEMLVAGDEGAIVQFLDVRDLASWLVLQIEAFATGLHNLAGPVPQATLGDVVGELSRAFGTRVEWVGPEWFIAQPERHTLESLLFWTDQRDDTAETHRAGFLHTMRNDIGRARQAGLVTRPGAETLIDAARWLELELGGVDGQESRSRASLWPRSTEWEHILDVEQSLLSRRGRLRSPR</sequence>
<keyword evidence="2" id="KW-1185">Reference proteome</keyword>
<protein>
    <submittedName>
        <fullName evidence="1">Nucleoside-diphosphate-sugar epimerase</fullName>
    </submittedName>
</protein>
<dbReference type="Proteomes" id="UP000576969">
    <property type="component" value="Unassembled WGS sequence"/>
</dbReference>
<dbReference type="Gene3D" id="3.40.50.720">
    <property type="entry name" value="NAD(P)-binding Rossmann-like Domain"/>
    <property type="match status" value="1"/>
</dbReference>
<dbReference type="EMBL" id="JACCBV010000001">
    <property type="protein sequence ID" value="NYE18062.1"/>
    <property type="molecule type" value="Genomic_DNA"/>
</dbReference>
<reference evidence="1 2" key="1">
    <citation type="submission" date="2020-07" db="EMBL/GenBank/DDBJ databases">
        <title>Sequencing the genomes of 1000 actinobacteria strains.</title>
        <authorList>
            <person name="Klenk H.-P."/>
        </authorList>
    </citation>
    <scope>NUCLEOTIDE SEQUENCE [LARGE SCALE GENOMIC DNA]</scope>
    <source>
        <strain evidence="1 2">DSM 24662</strain>
    </source>
</reference>
<organism evidence="1 2">
    <name type="scientific">Microbacterium immunditiarum</name>
    <dbReference type="NCBI Taxonomy" id="337480"/>
    <lineage>
        <taxon>Bacteria</taxon>
        <taxon>Bacillati</taxon>
        <taxon>Actinomycetota</taxon>
        <taxon>Actinomycetes</taxon>
        <taxon>Micrococcales</taxon>
        <taxon>Microbacteriaceae</taxon>
        <taxon>Microbacterium</taxon>
    </lineage>
</organism>
<gene>
    <name evidence="1" type="ORF">BJ991_000090</name>
</gene>
<dbReference type="InterPro" id="IPR036291">
    <property type="entry name" value="NAD(P)-bd_dom_sf"/>
</dbReference>
<evidence type="ECO:0000313" key="2">
    <source>
        <dbReference type="Proteomes" id="UP000576969"/>
    </source>
</evidence>